<protein>
    <recommendedName>
        <fullName evidence="3">DUF4926 domain-containing protein</fullName>
    </recommendedName>
</protein>
<dbReference type="Pfam" id="PF16277">
    <property type="entry name" value="DUF4926"/>
    <property type="match status" value="1"/>
</dbReference>
<comment type="caution">
    <text evidence="1">The sequence shown here is derived from an EMBL/GenBank/DDBJ whole genome shotgun (WGS) entry which is preliminary data.</text>
</comment>
<dbReference type="Proteomes" id="UP000030949">
    <property type="component" value="Unassembled WGS sequence"/>
</dbReference>
<gene>
    <name evidence="1" type="ORF">JZ00_20925</name>
</gene>
<organism evidence="1 2">
    <name type="scientific">Pseudomonas frederiksbergensis</name>
    <dbReference type="NCBI Taxonomy" id="104087"/>
    <lineage>
        <taxon>Bacteria</taxon>
        <taxon>Pseudomonadati</taxon>
        <taxon>Pseudomonadota</taxon>
        <taxon>Gammaproteobacteria</taxon>
        <taxon>Pseudomonadales</taxon>
        <taxon>Pseudomonadaceae</taxon>
        <taxon>Pseudomonas</taxon>
    </lineage>
</organism>
<dbReference type="AlphaFoldDB" id="A0A0B1YVT0"/>
<sequence>MVYSLFDVVVLTEDIPSEGLRAGMQGAIVEVYSLPIEGYEVEFCDAEGHTIAQLALSSDQFQAKR</sequence>
<evidence type="ECO:0008006" key="3">
    <source>
        <dbReference type="Google" id="ProtNLM"/>
    </source>
</evidence>
<evidence type="ECO:0000313" key="2">
    <source>
        <dbReference type="Proteomes" id="UP000030949"/>
    </source>
</evidence>
<accession>A0A0B1YVT0</accession>
<dbReference type="EMBL" id="JQGJ01000014">
    <property type="protein sequence ID" value="KHK62964.1"/>
    <property type="molecule type" value="Genomic_DNA"/>
</dbReference>
<dbReference type="OrthoDB" id="983005at2"/>
<dbReference type="RefSeq" id="WP_039593150.1">
    <property type="nucleotide sequence ID" value="NZ_CP142104.1"/>
</dbReference>
<name>A0A0B1YVT0_9PSED</name>
<dbReference type="InterPro" id="IPR032568">
    <property type="entry name" value="DUF4926"/>
</dbReference>
<reference evidence="2" key="1">
    <citation type="submission" date="2015-03" db="EMBL/GenBank/DDBJ databases">
        <title>Pseudomonas frederiksbergensis hydrocarbon degrader.</title>
        <authorList>
            <person name="Brown L.M."/>
            <person name="Ruiz O.N."/>
            <person name="Mueller S."/>
            <person name="Gunasekera T.S."/>
        </authorList>
    </citation>
    <scope>NUCLEOTIDE SEQUENCE [LARGE SCALE GENOMIC DNA]</scope>
    <source>
        <strain evidence="2">SI8</strain>
    </source>
</reference>
<evidence type="ECO:0000313" key="1">
    <source>
        <dbReference type="EMBL" id="KHK62964.1"/>
    </source>
</evidence>
<proteinExistence type="predicted"/>